<feature type="domain" description="Solute-binding protein family 5" evidence="2">
    <location>
        <begin position="70"/>
        <end position="428"/>
    </location>
</feature>
<proteinExistence type="predicted"/>
<evidence type="ECO:0000313" key="4">
    <source>
        <dbReference type="Proteomes" id="UP001165678"/>
    </source>
</evidence>
<keyword evidence="4" id="KW-1185">Reference proteome</keyword>
<dbReference type="PANTHER" id="PTHR30290:SF83">
    <property type="entry name" value="ABC TRANSPORTER SUBSTRATE-BINDING PROTEIN"/>
    <property type="match status" value="1"/>
</dbReference>
<dbReference type="GO" id="GO:0043190">
    <property type="term" value="C:ATP-binding cassette (ABC) transporter complex"/>
    <property type="evidence" value="ECO:0007669"/>
    <property type="project" value="InterPro"/>
</dbReference>
<organism evidence="3 4">
    <name type="scientific">Larsenimonas rhizosphaerae</name>
    <dbReference type="NCBI Taxonomy" id="2944682"/>
    <lineage>
        <taxon>Bacteria</taxon>
        <taxon>Pseudomonadati</taxon>
        <taxon>Pseudomonadota</taxon>
        <taxon>Gammaproteobacteria</taxon>
        <taxon>Oceanospirillales</taxon>
        <taxon>Halomonadaceae</taxon>
        <taxon>Larsenimonas</taxon>
    </lineage>
</organism>
<feature type="chain" id="PRO_5041267335" evidence="1">
    <location>
        <begin position="28"/>
        <end position="510"/>
    </location>
</feature>
<keyword evidence="1" id="KW-0732">Signal</keyword>
<evidence type="ECO:0000259" key="2">
    <source>
        <dbReference type="Pfam" id="PF00496"/>
    </source>
</evidence>
<accession>A0AA41ZHA3</accession>
<gene>
    <name evidence="3" type="ORF">OQ287_13390</name>
</gene>
<reference evidence="3" key="1">
    <citation type="submission" date="2022-11" db="EMBL/GenBank/DDBJ databases">
        <title>Larsenimonas rhizosphaerae sp. nov., isolated from a tidal mudflat.</title>
        <authorList>
            <person name="Lee S.D."/>
            <person name="Kim I.S."/>
        </authorList>
    </citation>
    <scope>NUCLEOTIDE SEQUENCE</scope>
    <source>
        <strain evidence="3">GH2-1</strain>
    </source>
</reference>
<dbReference type="SUPFAM" id="SSF53850">
    <property type="entry name" value="Periplasmic binding protein-like II"/>
    <property type="match status" value="1"/>
</dbReference>
<protein>
    <submittedName>
        <fullName evidence="3">ABC transporter substrate-binding protein</fullName>
    </submittedName>
</protein>
<feature type="signal peptide" evidence="1">
    <location>
        <begin position="1"/>
        <end position="27"/>
    </location>
</feature>
<dbReference type="InterPro" id="IPR039424">
    <property type="entry name" value="SBP_5"/>
</dbReference>
<dbReference type="GO" id="GO:0015833">
    <property type="term" value="P:peptide transport"/>
    <property type="evidence" value="ECO:0007669"/>
    <property type="project" value="TreeGrafter"/>
</dbReference>
<dbReference type="GO" id="GO:0030288">
    <property type="term" value="C:outer membrane-bounded periplasmic space"/>
    <property type="evidence" value="ECO:0007669"/>
    <property type="project" value="UniProtKB-ARBA"/>
</dbReference>
<dbReference type="PIRSF" id="PIRSF002741">
    <property type="entry name" value="MppA"/>
    <property type="match status" value="1"/>
</dbReference>
<evidence type="ECO:0000313" key="3">
    <source>
        <dbReference type="EMBL" id="MCX2525234.1"/>
    </source>
</evidence>
<dbReference type="InterPro" id="IPR030678">
    <property type="entry name" value="Peptide/Ni-bd"/>
</dbReference>
<dbReference type="GO" id="GO:1904680">
    <property type="term" value="F:peptide transmembrane transporter activity"/>
    <property type="evidence" value="ECO:0007669"/>
    <property type="project" value="TreeGrafter"/>
</dbReference>
<name>A0AA41ZHA3_9GAMM</name>
<dbReference type="EMBL" id="JAPIVE010000004">
    <property type="protein sequence ID" value="MCX2525234.1"/>
    <property type="molecule type" value="Genomic_DNA"/>
</dbReference>
<dbReference type="AlphaFoldDB" id="A0AA41ZHA3"/>
<dbReference type="CDD" id="cd08490">
    <property type="entry name" value="PBP2_NikA_DppA_OppA_like_3"/>
    <property type="match status" value="1"/>
</dbReference>
<evidence type="ECO:0000256" key="1">
    <source>
        <dbReference type="SAM" id="SignalP"/>
    </source>
</evidence>
<dbReference type="Gene3D" id="3.10.105.10">
    <property type="entry name" value="Dipeptide-binding Protein, Domain 3"/>
    <property type="match status" value="1"/>
</dbReference>
<sequence>MHRPPPLSLLCRLLLVPLLLAALPASADDDRLDVVAPWEINSLDPVQSGLILGRMQVAETLIDSDDTGALVPGLATRWQSPDATHWHLTLRQGVHFHDGTPMTPKSVAASLERTLDRPGVLAQADILEVTPTDQGVDLVLAQPFAALPALLSHYSTQILAPAAYDNDGQVTRIIATGPYQVTQLALPQRLDSTRFEAYWGKAPAIATTRYLAAPRSETRTLMAQSGDADLVFTLDPVSLARLRMTPGLALFAEPIPRTVALKLNATHPGLDTPALRHAISLGIDRDGIAQGILRRSDAAAHQLLPPSMARWHLSDRAPEARNLDRARQLLASEGWTPGPDGILSRNGTRLALTLTTFADRPELPVIATALQAQLRELGMDVQVNVGNASEIPASHQDGSLNMALLGRNYGLVPDPLPTLMQDFGPTGGDWGAMNWSSPALQDIFTELTRHTDPARRDALAQQAATLLADERPVIPVVSYMQTLAASSRLEGVSLDPFERSYRLADMRWGD</sequence>
<dbReference type="Gene3D" id="3.40.190.10">
    <property type="entry name" value="Periplasmic binding protein-like II"/>
    <property type="match status" value="1"/>
</dbReference>
<comment type="caution">
    <text evidence="3">The sequence shown here is derived from an EMBL/GenBank/DDBJ whole genome shotgun (WGS) entry which is preliminary data.</text>
</comment>
<dbReference type="PANTHER" id="PTHR30290">
    <property type="entry name" value="PERIPLASMIC BINDING COMPONENT OF ABC TRANSPORTER"/>
    <property type="match status" value="1"/>
</dbReference>
<dbReference type="RefSeq" id="WP_250938415.1">
    <property type="nucleotide sequence ID" value="NZ_JAMLJK010000002.1"/>
</dbReference>
<dbReference type="InterPro" id="IPR000914">
    <property type="entry name" value="SBP_5_dom"/>
</dbReference>
<dbReference type="Proteomes" id="UP001165678">
    <property type="component" value="Unassembled WGS sequence"/>
</dbReference>
<dbReference type="Pfam" id="PF00496">
    <property type="entry name" value="SBP_bac_5"/>
    <property type="match status" value="1"/>
</dbReference>